<dbReference type="GO" id="GO:0006368">
    <property type="term" value="P:transcription elongation by RNA polymerase II"/>
    <property type="evidence" value="ECO:0007669"/>
    <property type="project" value="UniProtKB-UniRule"/>
</dbReference>
<reference evidence="5 6" key="1">
    <citation type="submission" date="2015-09" db="EMBL/GenBank/DDBJ databases">
        <title>Trachymyrmex cornetzi WGS genome.</title>
        <authorList>
            <person name="Nygaard S."/>
            <person name="Hu H."/>
            <person name="Boomsma J."/>
            <person name="Zhang G."/>
        </authorList>
    </citation>
    <scope>NUCLEOTIDE SEQUENCE [LARGE SCALE GENOMIC DNA]</scope>
    <source>
        <strain evidence="5">Tcor2-1</strain>
        <tissue evidence="5">Whole body</tissue>
    </source>
</reference>
<feature type="domain" description="Ubiquitin-like" evidence="4">
    <location>
        <begin position="72"/>
        <end position="148"/>
    </location>
</feature>
<organism evidence="5 6">
    <name type="scientific">Trachymyrmex cornetzi</name>
    <dbReference type="NCBI Taxonomy" id="471704"/>
    <lineage>
        <taxon>Eukaryota</taxon>
        <taxon>Metazoa</taxon>
        <taxon>Ecdysozoa</taxon>
        <taxon>Arthropoda</taxon>
        <taxon>Hexapoda</taxon>
        <taxon>Insecta</taxon>
        <taxon>Pterygota</taxon>
        <taxon>Neoptera</taxon>
        <taxon>Endopterygota</taxon>
        <taxon>Hymenoptera</taxon>
        <taxon>Apocrita</taxon>
        <taxon>Aculeata</taxon>
        <taxon>Formicoidea</taxon>
        <taxon>Formicidae</taxon>
        <taxon>Myrmicinae</taxon>
        <taxon>Trachymyrmex</taxon>
    </lineage>
</organism>
<dbReference type="Proteomes" id="UP000078492">
    <property type="component" value="Unassembled WGS sequence"/>
</dbReference>
<dbReference type="GO" id="GO:0000124">
    <property type="term" value="C:SAGA complex"/>
    <property type="evidence" value="ECO:0007669"/>
    <property type="project" value="UniProtKB-UniRule"/>
</dbReference>
<dbReference type="EMBL" id="KQ978957">
    <property type="protein sequence ID" value="KYN27086.1"/>
    <property type="molecule type" value="Genomic_DNA"/>
</dbReference>
<proteinExistence type="inferred from homology"/>
<dbReference type="GO" id="GO:0003713">
    <property type="term" value="F:transcription coactivator activity"/>
    <property type="evidence" value="ECO:0007669"/>
    <property type="project" value="UniProtKB-UniRule"/>
</dbReference>
<keyword evidence="3" id="KW-0804">Transcription</keyword>
<evidence type="ECO:0000313" key="6">
    <source>
        <dbReference type="Proteomes" id="UP000078492"/>
    </source>
</evidence>
<keyword evidence="3" id="KW-0156">Chromatin regulator</keyword>
<evidence type="ECO:0000256" key="1">
    <source>
        <dbReference type="ARBA" id="ARBA00008430"/>
    </source>
</evidence>
<dbReference type="Pfam" id="PF10163">
    <property type="entry name" value="EnY2"/>
    <property type="match status" value="1"/>
</dbReference>
<keyword evidence="3" id="KW-0010">Activator</keyword>
<keyword evidence="3" id="KW-0805">Transcription regulation</keyword>
<dbReference type="InterPro" id="IPR000626">
    <property type="entry name" value="Ubiquitin-like_dom"/>
</dbReference>
<dbReference type="InterPro" id="IPR019954">
    <property type="entry name" value="Ubiquitin_CS"/>
</dbReference>
<dbReference type="PRINTS" id="PR00348">
    <property type="entry name" value="UBIQUITIN"/>
</dbReference>
<dbReference type="GO" id="GO:0006406">
    <property type="term" value="P:mRNA export from nucleus"/>
    <property type="evidence" value="ECO:0007669"/>
    <property type="project" value="UniProtKB-UniRule"/>
</dbReference>
<dbReference type="PANTHER" id="PTHR12514">
    <property type="entry name" value="ENHANCER OF YELLOW 2 TRANSCRIPTION FACTOR"/>
    <property type="match status" value="1"/>
</dbReference>
<comment type="similarity">
    <text evidence="3">Belongs to the ENY2 family.</text>
</comment>
<keyword evidence="3" id="KW-0813">Transport</keyword>
<dbReference type="InterPro" id="IPR038738">
    <property type="entry name" value="Nedd8-like"/>
</dbReference>
<dbReference type="AlphaFoldDB" id="A0A195EFZ5"/>
<dbReference type="GO" id="GO:0006325">
    <property type="term" value="P:chromatin organization"/>
    <property type="evidence" value="ECO:0007669"/>
    <property type="project" value="UniProtKB-KW"/>
</dbReference>
<dbReference type="InterPro" id="IPR029071">
    <property type="entry name" value="Ubiquitin-like_domsf"/>
</dbReference>
<dbReference type="FunFam" id="3.10.20.90:FF:000023">
    <property type="entry name" value="NEDD8 protein"/>
    <property type="match status" value="1"/>
</dbReference>
<dbReference type="SUPFAM" id="SSF54236">
    <property type="entry name" value="Ubiquitin-like"/>
    <property type="match status" value="1"/>
</dbReference>
<comment type="function">
    <text evidence="3">Involved in mRNA export coupled transcription activation by association with both the TREX-2 and the SAGA complexes. The transcription regulatory histone acetylation (HAT) complex SAGA is a multiprotein complex that activates transcription by remodeling chromatin and mediating histone acetylation and deubiquitination. Within the SAGA complex, participates to a subcomplex that specifically deubiquitinates histones. The SAGA complex is recruited to specific gene promoters by activators, where it is required for transcription. The TREX-2 complex functions in docking export-competent ribonucleoprotein particles (mRNPs) to the nuclear entrance of the nuclear pore complex (nuclear basket). TREX-2 participates in mRNA export and accurate chromatin positioning in the nucleus by tethering genes to the nuclear periphery.</text>
</comment>
<gene>
    <name evidence="3" type="primary">e(y)2</name>
    <name evidence="5" type="ORF">ALC57_03429</name>
</gene>
<dbReference type="STRING" id="471704.A0A195EFZ5"/>
<dbReference type="GO" id="GO:0015031">
    <property type="term" value="P:protein transport"/>
    <property type="evidence" value="ECO:0007669"/>
    <property type="project" value="UniProtKB-KW"/>
</dbReference>
<evidence type="ECO:0000256" key="3">
    <source>
        <dbReference type="HAMAP-Rule" id="MF_03046"/>
    </source>
</evidence>
<dbReference type="InterPro" id="IPR019956">
    <property type="entry name" value="Ubiquitin_dom"/>
</dbReference>
<keyword evidence="3" id="KW-0509">mRNA transport</keyword>
<dbReference type="Gene3D" id="3.10.20.90">
    <property type="entry name" value="Phosphatidylinositol 3-kinase Catalytic Subunit, Chain A, domain 1"/>
    <property type="match status" value="1"/>
</dbReference>
<evidence type="ECO:0000259" key="4">
    <source>
        <dbReference type="PROSITE" id="PS50053"/>
    </source>
</evidence>
<keyword evidence="3" id="KW-0653">Protein transport</keyword>
<protein>
    <recommendedName>
        <fullName evidence="3">Enhancer of yellow 2 transcription factor</fullName>
    </recommendedName>
</protein>
<keyword evidence="2" id="KW-0833">Ubl conjugation pathway</keyword>
<dbReference type="InterPro" id="IPR018783">
    <property type="entry name" value="TF_ENY2"/>
</dbReference>
<dbReference type="InterPro" id="IPR038212">
    <property type="entry name" value="TF_EnY2_sf"/>
</dbReference>
<accession>A0A195EFZ5</accession>
<keyword evidence="3" id="KW-0539">Nucleus</keyword>
<sequence length="221" mass="25288">MKTAHQRLVMVGDRDGLKELLRRRLVECGWRDQVKLISKEIIKEHGHDISYDTLLSTVTSRARTLVPDSVKKELLQKIKNQLLAQEEKLKIIEIDIEPTDKVERIKERVEEKEGIPPQQQRLIFSGKQMNDEKTAQDYKVQGGSVLHLTAEFGESSCLDVICRRSACCVVNVTPHLSQYVIVWTLLTFIVAVFDDSIQMHFLVYPGFWSLCPALPLDTACK</sequence>
<dbReference type="GO" id="GO:0070390">
    <property type="term" value="C:transcription export complex 2"/>
    <property type="evidence" value="ECO:0007669"/>
    <property type="project" value="UniProtKB-UniRule"/>
</dbReference>
<comment type="similarity">
    <text evidence="1">Belongs to the ubiquitin family.</text>
</comment>
<evidence type="ECO:0000256" key="2">
    <source>
        <dbReference type="ARBA" id="ARBA00022786"/>
    </source>
</evidence>
<dbReference type="PROSITE" id="PS00299">
    <property type="entry name" value="UBIQUITIN_1"/>
    <property type="match status" value="1"/>
</dbReference>
<keyword evidence="6" id="KW-1185">Reference proteome</keyword>
<dbReference type="Gene3D" id="1.10.246.140">
    <property type="match status" value="1"/>
</dbReference>
<evidence type="ECO:0000313" key="5">
    <source>
        <dbReference type="EMBL" id="KYN27086.1"/>
    </source>
</evidence>
<keyword evidence="3" id="KW-0811">Translocation</keyword>
<dbReference type="Pfam" id="PF00240">
    <property type="entry name" value="ubiquitin"/>
    <property type="match status" value="1"/>
</dbReference>
<dbReference type="PROSITE" id="PS50053">
    <property type="entry name" value="UBIQUITIN_2"/>
    <property type="match status" value="1"/>
</dbReference>
<dbReference type="SMART" id="SM00213">
    <property type="entry name" value="UBQ"/>
    <property type="match status" value="1"/>
</dbReference>
<dbReference type="GO" id="GO:0071819">
    <property type="term" value="C:DUBm complex"/>
    <property type="evidence" value="ECO:0007669"/>
    <property type="project" value="UniProtKB-UniRule"/>
</dbReference>
<dbReference type="GO" id="GO:0005643">
    <property type="term" value="C:nuclear pore"/>
    <property type="evidence" value="ECO:0007669"/>
    <property type="project" value="UniProtKB-UniRule"/>
</dbReference>
<dbReference type="HAMAP" id="MF_03046">
    <property type="entry name" value="ENY2_Sus1"/>
    <property type="match status" value="1"/>
</dbReference>
<comment type="subunit">
    <text evidence="3">Component of the nuclear pore complex (NPC)-associated TREX-2 complex (transcription and export complex 2). Component of the SAGA transcription coactivator-HAT complex. Within the SAGA complex, participates to a subcomplex of SAGA called the DUB module (deubiquitination module).</text>
</comment>
<dbReference type="GO" id="GO:0005654">
    <property type="term" value="C:nucleoplasm"/>
    <property type="evidence" value="ECO:0007669"/>
    <property type="project" value="UniProtKB-SubCell"/>
</dbReference>
<dbReference type="CDD" id="cd01806">
    <property type="entry name" value="Ubl_NEDD8"/>
    <property type="match status" value="1"/>
</dbReference>
<name>A0A195EFZ5_9HYME</name>
<comment type="subcellular location">
    <subcellularLocation>
        <location evidence="3">Nucleus</location>
        <location evidence="3">Nucleoplasm</location>
    </subcellularLocation>
</comment>